<evidence type="ECO:0000256" key="1">
    <source>
        <dbReference type="ARBA" id="ARBA00004141"/>
    </source>
</evidence>
<evidence type="ECO:0000256" key="5">
    <source>
        <dbReference type="PROSITE-ProRule" id="PRU00205"/>
    </source>
</evidence>
<sequence length="270" mass="30190">MADAVDAVHVLLGDLSQPLARSLGLSKLPEHAHVLVVSALSFWIIHIIIAPTLSKVLFPGSYGRLKTPRDRNNWNIRIVSLLHAFIVIPLSFRNLNLPALDADRAFGWDPKEGTLVSIACGYFLWDILESVIHFTDIGFVIHVSKKPFIAFYGPRFLLWELSTPFLNIHWFLDKLGLTGSTIQFVNGFFLLSTFASTRLVFGSFQSYNFFKTLFAIKDEAPFAVLLVFGMGNVVLSGLNVIWFTKMIAALQKRRKPAQKIGNVANGKKAD</sequence>
<dbReference type="AlphaFoldDB" id="A0A4S4LGI2"/>
<evidence type="ECO:0000256" key="4">
    <source>
        <dbReference type="ARBA" id="ARBA00023136"/>
    </source>
</evidence>
<keyword evidence="2 5" id="KW-0812">Transmembrane</keyword>
<dbReference type="PANTHER" id="PTHR13439">
    <property type="entry name" value="CT120 PROTEIN"/>
    <property type="match status" value="1"/>
</dbReference>
<evidence type="ECO:0000313" key="8">
    <source>
        <dbReference type="EMBL" id="THH10847.1"/>
    </source>
</evidence>
<feature type="transmembrane region" description="Helical" evidence="6">
    <location>
        <begin position="184"/>
        <end position="201"/>
    </location>
</feature>
<comment type="subcellular location">
    <subcellularLocation>
        <location evidence="1">Membrane</location>
        <topology evidence="1">Multi-pass membrane protein</topology>
    </subcellularLocation>
</comment>
<dbReference type="PANTHER" id="PTHR13439:SF0">
    <property type="entry name" value="TOPOISOMERASE I DAMAGE AFFECTED PROTEIN 4"/>
    <property type="match status" value="1"/>
</dbReference>
<protein>
    <recommendedName>
        <fullName evidence="7">TLC domain-containing protein</fullName>
    </recommendedName>
</protein>
<keyword evidence="3 6" id="KW-1133">Transmembrane helix</keyword>
<keyword evidence="4 5" id="KW-0472">Membrane</keyword>
<dbReference type="OrthoDB" id="10266980at2759"/>
<keyword evidence="9" id="KW-1185">Reference proteome</keyword>
<name>A0A4S4LGI2_9AGAM</name>
<evidence type="ECO:0000256" key="2">
    <source>
        <dbReference type="ARBA" id="ARBA00022692"/>
    </source>
</evidence>
<comment type="caution">
    <text evidence="8">The sequence shown here is derived from an EMBL/GenBank/DDBJ whole genome shotgun (WGS) entry which is preliminary data.</text>
</comment>
<dbReference type="GO" id="GO:0016020">
    <property type="term" value="C:membrane"/>
    <property type="evidence" value="ECO:0007669"/>
    <property type="project" value="UniProtKB-SubCell"/>
</dbReference>
<reference evidence="8 9" key="1">
    <citation type="submission" date="2019-02" db="EMBL/GenBank/DDBJ databases">
        <title>Genome sequencing of the rare red list fungi Phellinidium pouzarii.</title>
        <authorList>
            <person name="Buettner E."/>
            <person name="Kellner H."/>
        </authorList>
    </citation>
    <scope>NUCLEOTIDE SEQUENCE [LARGE SCALE GENOMIC DNA]</scope>
    <source>
        <strain evidence="8 9">DSM 108285</strain>
    </source>
</reference>
<feature type="transmembrane region" description="Helical" evidence="6">
    <location>
        <begin position="156"/>
        <end position="172"/>
    </location>
</feature>
<dbReference type="SMART" id="SM00724">
    <property type="entry name" value="TLC"/>
    <property type="match status" value="1"/>
</dbReference>
<evidence type="ECO:0000259" key="7">
    <source>
        <dbReference type="PROSITE" id="PS50922"/>
    </source>
</evidence>
<dbReference type="Pfam" id="PF03798">
    <property type="entry name" value="TRAM_LAG1_CLN8"/>
    <property type="match status" value="1"/>
</dbReference>
<dbReference type="PROSITE" id="PS50922">
    <property type="entry name" value="TLC"/>
    <property type="match status" value="1"/>
</dbReference>
<evidence type="ECO:0000256" key="3">
    <source>
        <dbReference type="ARBA" id="ARBA00022989"/>
    </source>
</evidence>
<evidence type="ECO:0000256" key="6">
    <source>
        <dbReference type="SAM" id="Phobius"/>
    </source>
</evidence>
<dbReference type="Proteomes" id="UP000308199">
    <property type="component" value="Unassembled WGS sequence"/>
</dbReference>
<feature type="transmembrane region" description="Helical" evidence="6">
    <location>
        <begin position="221"/>
        <end position="244"/>
    </location>
</feature>
<feature type="transmembrane region" description="Helical" evidence="6">
    <location>
        <begin position="74"/>
        <end position="92"/>
    </location>
</feature>
<gene>
    <name evidence="8" type="ORF">EW145_g1041</name>
</gene>
<dbReference type="EMBL" id="SGPK01000026">
    <property type="protein sequence ID" value="THH10847.1"/>
    <property type="molecule type" value="Genomic_DNA"/>
</dbReference>
<feature type="domain" description="TLC" evidence="7">
    <location>
        <begin position="69"/>
        <end position="255"/>
    </location>
</feature>
<proteinExistence type="predicted"/>
<dbReference type="InterPro" id="IPR006634">
    <property type="entry name" value="TLC-dom"/>
</dbReference>
<feature type="transmembrane region" description="Helical" evidence="6">
    <location>
        <begin position="32"/>
        <end position="53"/>
    </location>
</feature>
<organism evidence="8 9">
    <name type="scientific">Phellinidium pouzarii</name>
    <dbReference type="NCBI Taxonomy" id="167371"/>
    <lineage>
        <taxon>Eukaryota</taxon>
        <taxon>Fungi</taxon>
        <taxon>Dikarya</taxon>
        <taxon>Basidiomycota</taxon>
        <taxon>Agaricomycotina</taxon>
        <taxon>Agaricomycetes</taxon>
        <taxon>Hymenochaetales</taxon>
        <taxon>Hymenochaetaceae</taxon>
        <taxon>Phellinidium</taxon>
    </lineage>
</organism>
<dbReference type="GO" id="GO:0055088">
    <property type="term" value="P:lipid homeostasis"/>
    <property type="evidence" value="ECO:0007669"/>
    <property type="project" value="TreeGrafter"/>
</dbReference>
<evidence type="ECO:0000313" key="9">
    <source>
        <dbReference type="Proteomes" id="UP000308199"/>
    </source>
</evidence>
<accession>A0A4S4LGI2</accession>
<dbReference type="GO" id="GO:0005783">
    <property type="term" value="C:endoplasmic reticulum"/>
    <property type="evidence" value="ECO:0007669"/>
    <property type="project" value="TreeGrafter"/>
</dbReference>
<dbReference type="InterPro" id="IPR050846">
    <property type="entry name" value="TLCD"/>
</dbReference>